<dbReference type="InterPro" id="IPR034136">
    <property type="entry name" value="TOPRIM_Topo6A/Spo11"/>
</dbReference>
<evidence type="ECO:0000256" key="1">
    <source>
        <dbReference type="ARBA" id="ARBA00000185"/>
    </source>
</evidence>
<evidence type="ECO:0000259" key="11">
    <source>
        <dbReference type="Pfam" id="PF21180"/>
    </source>
</evidence>
<dbReference type="VEuPathDB" id="FungiDB:B9J08_000499"/>
<evidence type="ECO:0000256" key="5">
    <source>
        <dbReference type="ARBA" id="ARBA00022723"/>
    </source>
</evidence>
<comment type="cofactor">
    <cofactor evidence="2">
        <name>Mg(2+)</name>
        <dbReference type="ChEBI" id="CHEBI:18420"/>
    </cofactor>
</comment>
<dbReference type="VEuPathDB" id="FungiDB:CJJ07_005010"/>
<dbReference type="VEuPathDB" id="FungiDB:CJI97_000500"/>
<dbReference type="Proteomes" id="UP000037122">
    <property type="component" value="Unassembled WGS sequence"/>
</dbReference>
<dbReference type="PANTHER" id="PTHR10848">
    <property type="entry name" value="MEIOTIC RECOMBINATION PROTEIN SPO11"/>
    <property type="match status" value="1"/>
</dbReference>
<evidence type="ECO:0000313" key="13">
    <source>
        <dbReference type="Proteomes" id="UP000037122"/>
    </source>
</evidence>
<comment type="caution">
    <text evidence="12">The sequence shown here is derived from an EMBL/GenBank/DDBJ whole genome shotgun (WGS) entry which is preliminary data.</text>
</comment>
<dbReference type="VEuPathDB" id="FungiDB:QG37_03357"/>
<dbReference type="GO" id="GO:0046872">
    <property type="term" value="F:metal ion binding"/>
    <property type="evidence" value="ECO:0007669"/>
    <property type="project" value="UniProtKB-KW"/>
</dbReference>
<evidence type="ECO:0000259" key="10">
    <source>
        <dbReference type="Pfam" id="PF04406"/>
    </source>
</evidence>
<evidence type="ECO:0000313" key="12">
    <source>
        <dbReference type="EMBL" id="KND99926.1"/>
    </source>
</evidence>
<dbReference type="VEuPathDB" id="FungiDB:CJI96_0003592"/>
<dbReference type="PRINTS" id="PR01550">
    <property type="entry name" value="TOP6AFAMILY"/>
</dbReference>
<dbReference type="SUPFAM" id="SSF56726">
    <property type="entry name" value="DNA topoisomerase IV, alpha subunit"/>
    <property type="match status" value="1"/>
</dbReference>
<protein>
    <recommendedName>
        <fullName evidence="4">DNA topoisomerase (ATP-hydrolyzing)</fullName>
        <ecNumber evidence="4">5.6.2.2</ecNumber>
    </recommendedName>
</protein>
<dbReference type="Pfam" id="PF04406">
    <property type="entry name" value="TP6A_N"/>
    <property type="match status" value="1"/>
</dbReference>
<dbReference type="EC" id="5.6.2.2" evidence="4"/>
<comment type="similarity">
    <text evidence="3">Belongs to the TOP6A family.</text>
</comment>
<keyword evidence="5" id="KW-0479">Metal-binding</keyword>
<dbReference type="AlphaFoldDB" id="A0A0L0P0L6"/>
<keyword evidence="6" id="KW-0460">Magnesium</keyword>
<evidence type="ECO:0000256" key="2">
    <source>
        <dbReference type="ARBA" id="ARBA00001946"/>
    </source>
</evidence>
<dbReference type="GO" id="GO:0000228">
    <property type="term" value="C:nuclear chromosome"/>
    <property type="evidence" value="ECO:0007669"/>
    <property type="project" value="TreeGrafter"/>
</dbReference>
<evidence type="ECO:0000256" key="9">
    <source>
        <dbReference type="ARBA" id="ARBA00023235"/>
    </source>
</evidence>
<evidence type="ECO:0000256" key="8">
    <source>
        <dbReference type="ARBA" id="ARBA00023125"/>
    </source>
</evidence>
<dbReference type="GO" id="GO:0000706">
    <property type="term" value="P:meiotic DNA double-strand break processing"/>
    <property type="evidence" value="ECO:0007669"/>
    <property type="project" value="TreeGrafter"/>
</dbReference>
<keyword evidence="8" id="KW-0238">DNA-binding</keyword>
<dbReference type="GO" id="GO:0003918">
    <property type="term" value="F:DNA topoisomerase type II (double strand cut, ATP-hydrolyzing) activity"/>
    <property type="evidence" value="ECO:0007669"/>
    <property type="project" value="UniProtKB-EC"/>
</dbReference>
<evidence type="ECO:0000256" key="6">
    <source>
        <dbReference type="ARBA" id="ARBA00022842"/>
    </source>
</evidence>
<comment type="catalytic activity">
    <reaction evidence="1">
        <text>ATP-dependent breakage, passage and rejoining of double-stranded DNA.</text>
        <dbReference type="EC" id="5.6.2.2"/>
    </reaction>
</comment>
<dbReference type="Gene3D" id="3.40.1360.10">
    <property type="match status" value="1"/>
</dbReference>
<dbReference type="InterPro" id="IPR013049">
    <property type="entry name" value="Spo11/TopoVI_A_N"/>
</dbReference>
<dbReference type="GO" id="GO:0007131">
    <property type="term" value="P:reciprocal meiotic recombination"/>
    <property type="evidence" value="ECO:0007669"/>
    <property type="project" value="TreeGrafter"/>
</dbReference>
<dbReference type="PANTHER" id="PTHR10848:SF0">
    <property type="entry name" value="MEIOTIC RECOMBINATION PROTEIN SPO11"/>
    <property type="match status" value="1"/>
</dbReference>
<evidence type="ECO:0000256" key="4">
    <source>
        <dbReference type="ARBA" id="ARBA00012895"/>
    </source>
</evidence>
<dbReference type="EMBL" id="LGST01000021">
    <property type="protein sequence ID" value="KND99926.1"/>
    <property type="molecule type" value="Genomic_DNA"/>
</dbReference>
<evidence type="ECO:0000256" key="3">
    <source>
        <dbReference type="ARBA" id="ARBA00006559"/>
    </source>
</evidence>
<keyword evidence="9" id="KW-0413">Isomerase</keyword>
<dbReference type="GO" id="GO:0042138">
    <property type="term" value="P:meiotic DNA double-strand break formation"/>
    <property type="evidence" value="ECO:0007669"/>
    <property type="project" value="TreeGrafter"/>
</dbReference>
<reference evidence="13" key="1">
    <citation type="journal article" date="2015" name="BMC Genomics">
        <title>Draft genome of a commonly misdiagnosed multidrug resistant pathogen Candida auris.</title>
        <authorList>
            <person name="Chatterjee S."/>
            <person name="Alampalli S.V."/>
            <person name="Nageshan R.K."/>
            <person name="Chettiar S.T."/>
            <person name="Joshi S."/>
            <person name="Tatu U.S."/>
        </authorList>
    </citation>
    <scope>NUCLEOTIDE SEQUENCE [LARGE SCALE GENOMIC DNA]</scope>
    <source>
        <strain evidence="13">6684</strain>
    </source>
</reference>
<dbReference type="InterPro" id="IPR036078">
    <property type="entry name" value="Spo11/TopoVI_A_sf"/>
</dbReference>
<feature type="domain" description="Spo11/DNA topoisomerase VI subunit A N-terminal" evidence="10">
    <location>
        <begin position="70"/>
        <end position="124"/>
    </location>
</feature>
<dbReference type="VEuPathDB" id="FungiDB:CJJ09_002467"/>
<dbReference type="Pfam" id="PF21180">
    <property type="entry name" value="TOP6A-Spo11_Toprim"/>
    <property type="match status" value="1"/>
</dbReference>
<proteinExistence type="inferred from homology"/>
<feature type="domain" description="Topoisomerase 6 subunit A/Spo11 TOPRIM" evidence="11">
    <location>
        <begin position="184"/>
        <end position="264"/>
    </location>
</feature>
<gene>
    <name evidence="12" type="ORF">QG37_03357</name>
</gene>
<accession>A0A0L0P0L6</accession>
<evidence type="ECO:0000256" key="7">
    <source>
        <dbReference type="ARBA" id="ARBA00023029"/>
    </source>
</evidence>
<dbReference type="GO" id="GO:0005524">
    <property type="term" value="F:ATP binding"/>
    <property type="evidence" value="ECO:0007669"/>
    <property type="project" value="InterPro"/>
</dbReference>
<name>A0A0L0P0L6_CANAR</name>
<dbReference type="GO" id="GO:0003677">
    <property type="term" value="F:DNA binding"/>
    <property type="evidence" value="ECO:0007669"/>
    <property type="project" value="UniProtKB-KW"/>
</dbReference>
<dbReference type="InterPro" id="IPR002815">
    <property type="entry name" value="Spo11/TopoVI_A"/>
</dbReference>
<organism evidence="12 13">
    <name type="scientific">Candidozyma auris</name>
    <name type="common">Yeast</name>
    <name type="synonym">Candida auris</name>
    <dbReference type="NCBI Taxonomy" id="498019"/>
    <lineage>
        <taxon>Eukaryota</taxon>
        <taxon>Fungi</taxon>
        <taxon>Dikarya</taxon>
        <taxon>Ascomycota</taxon>
        <taxon>Saccharomycotina</taxon>
        <taxon>Pichiomycetes</taxon>
        <taxon>Metschnikowiaceae</taxon>
        <taxon>Candidozyma</taxon>
    </lineage>
</organism>
<keyword evidence="7" id="KW-0799">Topoisomerase</keyword>
<sequence length="359" mass="41768">MIDVMELNNYRTMTEAHQLLEYWNNLLERSRLTTETMALAIPAKKRRRIKSSSLNFINLFDISESRYQSRRFMVHLLAMKLLLQTYLQNRVSSMRELFYRDVAAFGYDQNVLNEALLNMSFVTNGGVPEDFRVFPSSKGLIYGGPLIQCSEGSCQKFELKYESDAILVPNFHNHLKIDTKIESIILFEKDSIFKTYCAHVKNNHLMLRGRHVFLTAKGFPDRLSMKLLKAFVTEQTEVPIYAFVDSDVYGVNIFRSYERGLGEASINLKYTGIFLLDYKEGWQTVSSREVILMISLLRQLTLPNPPDSRIAYESHLLMKQELSRGLLLFKKAEMNAKENFSKCERTLLTYLDERVLRVK</sequence>